<keyword evidence="5 8" id="KW-0472">Membrane</keyword>
<dbReference type="GO" id="GO:0022857">
    <property type="term" value="F:transmembrane transporter activity"/>
    <property type="evidence" value="ECO:0007669"/>
    <property type="project" value="TreeGrafter"/>
</dbReference>
<evidence type="ECO:0000256" key="4">
    <source>
        <dbReference type="ARBA" id="ARBA00022989"/>
    </source>
</evidence>
<name>A0A1W2FYC8_KIBAR</name>
<keyword evidence="12" id="KW-1185">Reference proteome</keyword>
<gene>
    <name evidence="11" type="ORF">SAMN05661093_10450</name>
</gene>
<feature type="transmembrane region" description="Helical" evidence="8">
    <location>
        <begin position="370"/>
        <end position="394"/>
    </location>
</feature>
<dbReference type="OrthoDB" id="9780560at2"/>
<comment type="subcellular location">
    <subcellularLocation>
        <location evidence="1">Cell membrane</location>
        <topology evidence="1">Multi-pass membrane protein</topology>
    </subcellularLocation>
</comment>
<evidence type="ECO:0000256" key="7">
    <source>
        <dbReference type="SAM" id="MobiDB-lite"/>
    </source>
</evidence>
<evidence type="ECO:0000313" key="11">
    <source>
        <dbReference type="EMBL" id="SMD26863.1"/>
    </source>
</evidence>
<keyword evidence="3 8" id="KW-0812">Transmembrane</keyword>
<feature type="region of interest" description="Disordered" evidence="7">
    <location>
        <begin position="1"/>
        <end position="22"/>
    </location>
</feature>
<proteinExistence type="inferred from homology"/>
<evidence type="ECO:0000313" key="12">
    <source>
        <dbReference type="Proteomes" id="UP000192674"/>
    </source>
</evidence>
<dbReference type="GO" id="GO:0005886">
    <property type="term" value="C:plasma membrane"/>
    <property type="evidence" value="ECO:0007669"/>
    <property type="project" value="UniProtKB-SubCell"/>
</dbReference>
<evidence type="ECO:0000256" key="1">
    <source>
        <dbReference type="ARBA" id="ARBA00004651"/>
    </source>
</evidence>
<feature type="domain" description="ABC3 transporter permease C-terminal" evidence="9">
    <location>
        <begin position="292"/>
        <end position="404"/>
    </location>
</feature>
<reference evidence="11 12" key="1">
    <citation type="submission" date="2017-04" db="EMBL/GenBank/DDBJ databases">
        <authorList>
            <person name="Afonso C.L."/>
            <person name="Miller P.J."/>
            <person name="Scott M.A."/>
            <person name="Spackman E."/>
            <person name="Goraichik I."/>
            <person name="Dimitrov K.M."/>
            <person name="Suarez D.L."/>
            <person name="Swayne D.E."/>
        </authorList>
    </citation>
    <scope>NUCLEOTIDE SEQUENCE [LARGE SCALE GENOMIC DNA]</scope>
    <source>
        <strain evidence="11 12">DSM 43828</strain>
    </source>
</reference>
<sequence length="409" mass="41957">MTALLDRPPEADPLPSPRRLGSKDMLRLGAHGMLTRPLRAVLSALGIAIGVAAMIAVVSIPASSNKALADQIAALGPNLLVAKPGQTLFGDPAKLPESSVGMARRIGPVTGASATGNIKATVRRNDQIPSDDTSGLAVLAAKPDLIGVLNGTMHSGKFIDAASAKFPAVVLGSVAATRLGIDHLDPAAPPQVWIAGQWFTVVGILNAMPLAPEIERSVLVGWDVAKDKLGFDGHPTTLYTRAQDAQVENVRSVLAATVNPERPNEVQVSLPSDALAAQKLVDESYSALFLALGGVALLVGGVGVANTMVISVLERRREIGLRRALGATRRQIRGQFLAESVLLSGLGGIVGVVIGIGVTAGYALSQNWPAVLPPLALIGGVGISAVVGAIAGAYPAMRAARLPPTSALA</sequence>
<comment type="similarity">
    <text evidence="6">Belongs to the ABC-4 integral membrane protein family.</text>
</comment>
<organism evidence="11 12">
    <name type="scientific">Kibdelosporangium aridum</name>
    <dbReference type="NCBI Taxonomy" id="2030"/>
    <lineage>
        <taxon>Bacteria</taxon>
        <taxon>Bacillati</taxon>
        <taxon>Actinomycetota</taxon>
        <taxon>Actinomycetes</taxon>
        <taxon>Pseudonocardiales</taxon>
        <taxon>Pseudonocardiaceae</taxon>
        <taxon>Kibdelosporangium</taxon>
    </lineage>
</organism>
<dbReference type="PANTHER" id="PTHR30572:SF4">
    <property type="entry name" value="ABC TRANSPORTER PERMEASE YTRF"/>
    <property type="match status" value="1"/>
</dbReference>
<feature type="transmembrane region" description="Helical" evidence="8">
    <location>
        <begin position="40"/>
        <end position="62"/>
    </location>
</feature>
<dbReference type="InterPro" id="IPR003838">
    <property type="entry name" value="ABC3_permease_C"/>
</dbReference>
<evidence type="ECO:0000256" key="5">
    <source>
        <dbReference type="ARBA" id="ARBA00023136"/>
    </source>
</evidence>
<evidence type="ECO:0000256" key="3">
    <source>
        <dbReference type="ARBA" id="ARBA00022692"/>
    </source>
</evidence>
<dbReference type="PANTHER" id="PTHR30572">
    <property type="entry name" value="MEMBRANE COMPONENT OF TRANSPORTER-RELATED"/>
    <property type="match status" value="1"/>
</dbReference>
<dbReference type="InterPro" id="IPR050250">
    <property type="entry name" value="Macrolide_Exporter_MacB"/>
</dbReference>
<feature type="transmembrane region" description="Helical" evidence="8">
    <location>
        <begin position="288"/>
        <end position="313"/>
    </location>
</feature>
<dbReference type="Proteomes" id="UP000192674">
    <property type="component" value="Unassembled WGS sequence"/>
</dbReference>
<evidence type="ECO:0000256" key="2">
    <source>
        <dbReference type="ARBA" id="ARBA00022475"/>
    </source>
</evidence>
<feature type="transmembrane region" description="Helical" evidence="8">
    <location>
        <begin position="340"/>
        <end position="364"/>
    </location>
</feature>
<dbReference type="RefSeq" id="WP_084434506.1">
    <property type="nucleotide sequence ID" value="NZ_FWXV01000017.1"/>
</dbReference>
<protein>
    <submittedName>
        <fullName evidence="11">Putative ABC transport system permease protein</fullName>
    </submittedName>
</protein>
<evidence type="ECO:0000256" key="6">
    <source>
        <dbReference type="ARBA" id="ARBA00038076"/>
    </source>
</evidence>
<dbReference type="Pfam" id="PF12704">
    <property type="entry name" value="MacB_PCD"/>
    <property type="match status" value="1"/>
</dbReference>
<evidence type="ECO:0000259" key="9">
    <source>
        <dbReference type="Pfam" id="PF02687"/>
    </source>
</evidence>
<evidence type="ECO:0000259" key="10">
    <source>
        <dbReference type="Pfam" id="PF12704"/>
    </source>
</evidence>
<keyword evidence="4 8" id="KW-1133">Transmembrane helix</keyword>
<feature type="domain" description="MacB-like periplasmic core" evidence="10">
    <location>
        <begin position="41"/>
        <end position="252"/>
    </location>
</feature>
<dbReference type="InterPro" id="IPR025857">
    <property type="entry name" value="MacB_PCD"/>
</dbReference>
<dbReference type="AlphaFoldDB" id="A0A1W2FYC8"/>
<keyword evidence="2" id="KW-1003">Cell membrane</keyword>
<evidence type="ECO:0000256" key="8">
    <source>
        <dbReference type="SAM" id="Phobius"/>
    </source>
</evidence>
<dbReference type="Pfam" id="PF02687">
    <property type="entry name" value="FtsX"/>
    <property type="match status" value="1"/>
</dbReference>
<dbReference type="EMBL" id="FWXV01000017">
    <property type="protein sequence ID" value="SMD26863.1"/>
    <property type="molecule type" value="Genomic_DNA"/>
</dbReference>
<accession>A0A1W2FYC8</accession>